<comment type="caution">
    <text evidence="1">The sequence shown here is derived from an EMBL/GenBank/DDBJ whole genome shotgun (WGS) entry which is preliminary data.</text>
</comment>
<name>A0AAD4N117_9BILA</name>
<dbReference type="AlphaFoldDB" id="A0AAD4N117"/>
<protein>
    <submittedName>
        <fullName evidence="1">Uncharacterized protein</fullName>
    </submittedName>
</protein>
<reference evidence="1" key="1">
    <citation type="submission" date="2022-01" db="EMBL/GenBank/DDBJ databases">
        <title>Genome Sequence Resource for Two Populations of Ditylenchus destructor, the Migratory Endoparasitic Phytonematode.</title>
        <authorList>
            <person name="Zhang H."/>
            <person name="Lin R."/>
            <person name="Xie B."/>
        </authorList>
    </citation>
    <scope>NUCLEOTIDE SEQUENCE</scope>
    <source>
        <strain evidence="1">BazhouSP</strain>
    </source>
</reference>
<proteinExistence type="predicted"/>
<dbReference type="Proteomes" id="UP001201812">
    <property type="component" value="Unassembled WGS sequence"/>
</dbReference>
<keyword evidence="2" id="KW-1185">Reference proteome</keyword>
<organism evidence="1 2">
    <name type="scientific">Ditylenchus destructor</name>
    <dbReference type="NCBI Taxonomy" id="166010"/>
    <lineage>
        <taxon>Eukaryota</taxon>
        <taxon>Metazoa</taxon>
        <taxon>Ecdysozoa</taxon>
        <taxon>Nematoda</taxon>
        <taxon>Chromadorea</taxon>
        <taxon>Rhabditida</taxon>
        <taxon>Tylenchina</taxon>
        <taxon>Tylenchomorpha</taxon>
        <taxon>Sphaerularioidea</taxon>
        <taxon>Anguinidae</taxon>
        <taxon>Anguininae</taxon>
        <taxon>Ditylenchus</taxon>
    </lineage>
</organism>
<evidence type="ECO:0000313" key="1">
    <source>
        <dbReference type="EMBL" id="KAI1707971.1"/>
    </source>
</evidence>
<evidence type="ECO:0000313" key="2">
    <source>
        <dbReference type="Proteomes" id="UP001201812"/>
    </source>
</evidence>
<dbReference type="EMBL" id="JAKKPZ010000038">
    <property type="protein sequence ID" value="KAI1707971.1"/>
    <property type="molecule type" value="Genomic_DNA"/>
</dbReference>
<gene>
    <name evidence="1" type="ORF">DdX_12207</name>
</gene>
<sequence length="140" mass="15624">MKLPALSGFTPHFWLSQIVVVRNEEGESARQGKAGDFSEHSLPNQLRQPFSKRIFPSFGRSSQLPCSLGAKKRDKVASSDRFGENWAVGASHTGLGQRTRLDEQKHIAGAMACDIPTNEGVDFEVRRANKSREVQWERGQ</sequence>
<accession>A0AAD4N117</accession>